<accession>A0A6A6D6S8</accession>
<dbReference type="OrthoDB" id="5229512at2759"/>
<sequence>MPKSKDKKPNYIKWSTEDLITAIKNRTLQDVPMQQKKSVYIERLKEIDRNPPGVFRFMDLPAEMRNNVYEELLPDDVGSSRRVVHHPILRTCKAIYKEAASMFYLDSHVRISIKKGMVSFPHRKNKHAAALRDMFFEHRFGGSKLRNLRHGQNITVAIAYDGGMRASGDDGMWRQREIIASGRCFLAVVRTFAASRSSSETAGATRTLHVAFDLTVNINTIWLSTIIVKMQYLRDSKYASWSKEELIAAITTRTHEDIDPKQKRRTCIRRLNKLDREPPGVFRLLDLPAELRIHIYEAIFEEKDDTGRGTCSALLRTSKPIYKEAVPGRHEGSHVHLTILASRDGNARVRYGAEIKSPETNTRFRTRAPVKPPETELPTSEALLRLRLIHNFTVTIDFSGRMRAKEFVANGEGQVCEFWTGMMRTCEDLRSLKIVWRDDRKRGGPYREQLLRLVEPLWELGREVGLVWEGLGRRMLWFVPRGVEG</sequence>
<evidence type="ECO:0000313" key="2">
    <source>
        <dbReference type="Proteomes" id="UP000799537"/>
    </source>
</evidence>
<organism evidence="1 2">
    <name type="scientific">Zasmidium cellare ATCC 36951</name>
    <dbReference type="NCBI Taxonomy" id="1080233"/>
    <lineage>
        <taxon>Eukaryota</taxon>
        <taxon>Fungi</taxon>
        <taxon>Dikarya</taxon>
        <taxon>Ascomycota</taxon>
        <taxon>Pezizomycotina</taxon>
        <taxon>Dothideomycetes</taxon>
        <taxon>Dothideomycetidae</taxon>
        <taxon>Mycosphaerellales</taxon>
        <taxon>Mycosphaerellaceae</taxon>
        <taxon>Zasmidium</taxon>
    </lineage>
</organism>
<dbReference type="PANTHER" id="PTHR42085:SF2">
    <property type="entry name" value="F-BOX DOMAIN-CONTAINING PROTEIN"/>
    <property type="match status" value="1"/>
</dbReference>
<keyword evidence="2" id="KW-1185">Reference proteome</keyword>
<dbReference type="RefSeq" id="XP_033674919.1">
    <property type="nucleotide sequence ID" value="XM_033811080.1"/>
</dbReference>
<evidence type="ECO:0000313" key="1">
    <source>
        <dbReference type="EMBL" id="KAF2174030.1"/>
    </source>
</evidence>
<dbReference type="AlphaFoldDB" id="A0A6A6D6S8"/>
<dbReference type="EMBL" id="ML993579">
    <property type="protein sequence ID" value="KAF2174030.1"/>
    <property type="molecule type" value="Genomic_DNA"/>
</dbReference>
<name>A0A6A6D6S8_ZASCE</name>
<reference evidence="1" key="1">
    <citation type="journal article" date="2020" name="Stud. Mycol.">
        <title>101 Dothideomycetes genomes: a test case for predicting lifestyles and emergence of pathogens.</title>
        <authorList>
            <person name="Haridas S."/>
            <person name="Albert R."/>
            <person name="Binder M."/>
            <person name="Bloem J."/>
            <person name="Labutti K."/>
            <person name="Salamov A."/>
            <person name="Andreopoulos B."/>
            <person name="Baker S."/>
            <person name="Barry K."/>
            <person name="Bills G."/>
            <person name="Bluhm B."/>
            <person name="Cannon C."/>
            <person name="Castanera R."/>
            <person name="Culley D."/>
            <person name="Daum C."/>
            <person name="Ezra D."/>
            <person name="Gonzalez J."/>
            <person name="Henrissat B."/>
            <person name="Kuo A."/>
            <person name="Liang C."/>
            <person name="Lipzen A."/>
            <person name="Lutzoni F."/>
            <person name="Magnuson J."/>
            <person name="Mondo S."/>
            <person name="Nolan M."/>
            <person name="Ohm R."/>
            <person name="Pangilinan J."/>
            <person name="Park H.-J."/>
            <person name="Ramirez L."/>
            <person name="Alfaro M."/>
            <person name="Sun H."/>
            <person name="Tritt A."/>
            <person name="Yoshinaga Y."/>
            <person name="Zwiers L.-H."/>
            <person name="Turgeon B."/>
            <person name="Goodwin S."/>
            <person name="Spatafora J."/>
            <person name="Crous P."/>
            <person name="Grigoriev I."/>
        </authorList>
    </citation>
    <scope>NUCLEOTIDE SEQUENCE</scope>
    <source>
        <strain evidence="1">ATCC 36951</strain>
    </source>
</reference>
<dbReference type="PANTHER" id="PTHR42085">
    <property type="entry name" value="F-BOX DOMAIN-CONTAINING PROTEIN"/>
    <property type="match status" value="1"/>
</dbReference>
<dbReference type="InterPro" id="IPR038883">
    <property type="entry name" value="AN11006-like"/>
</dbReference>
<protein>
    <submittedName>
        <fullName evidence="1">Uncharacterized protein</fullName>
    </submittedName>
</protein>
<gene>
    <name evidence="1" type="ORF">M409DRAFT_48921</name>
</gene>
<dbReference type="GeneID" id="54564352"/>
<proteinExistence type="predicted"/>
<dbReference type="Proteomes" id="UP000799537">
    <property type="component" value="Unassembled WGS sequence"/>
</dbReference>